<dbReference type="OrthoDB" id="2822793at2759"/>
<accession>A0A1M2W2E3</accession>
<evidence type="ECO:0000313" key="1">
    <source>
        <dbReference type="EMBL" id="OJT14028.1"/>
    </source>
</evidence>
<dbReference type="OMA" id="SSAHDDW"/>
<protein>
    <submittedName>
        <fullName evidence="1">Uncharacterized protein</fullName>
    </submittedName>
</protein>
<proteinExistence type="predicted"/>
<reference evidence="1 2" key="1">
    <citation type="submission" date="2016-10" db="EMBL/GenBank/DDBJ databases">
        <title>Genome sequence of the basidiomycete white-rot fungus Trametes pubescens.</title>
        <authorList>
            <person name="Makela M.R."/>
            <person name="Granchi Z."/>
            <person name="Peng M."/>
            <person name="De Vries R.P."/>
            <person name="Grigoriev I."/>
            <person name="Riley R."/>
            <person name="Hilden K."/>
        </authorList>
    </citation>
    <scope>NUCLEOTIDE SEQUENCE [LARGE SCALE GENOMIC DNA]</scope>
    <source>
        <strain evidence="1 2">FBCC735</strain>
    </source>
</reference>
<sequence length="82" mass="9256">MAGSIIVANNSNEPCHVFVSKYSRSSAHDDWYVVEPHTRESWTRDGWEVVAFKNANDTDRAGLYVPVNSTVTYNGLHNLTRT</sequence>
<keyword evidence="2" id="KW-1185">Reference proteome</keyword>
<dbReference type="EMBL" id="MNAD01000338">
    <property type="protein sequence ID" value="OJT14028.1"/>
    <property type="molecule type" value="Genomic_DNA"/>
</dbReference>
<dbReference type="AlphaFoldDB" id="A0A1M2W2E3"/>
<gene>
    <name evidence="1" type="ORF">TRAPUB_9418</name>
</gene>
<evidence type="ECO:0000313" key="2">
    <source>
        <dbReference type="Proteomes" id="UP000184267"/>
    </source>
</evidence>
<comment type="caution">
    <text evidence="1">The sequence shown here is derived from an EMBL/GenBank/DDBJ whole genome shotgun (WGS) entry which is preliminary data.</text>
</comment>
<dbReference type="Proteomes" id="UP000184267">
    <property type="component" value="Unassembled WGS sequence"/>
</dbReference>
<organism evidence="1 2">
    <name type="scientific">Trametes pubescens</name>
    <name type="common">White-rot fungus</name>
    <dbReference type="NCBI Taxonomy" id="154538"/>
    <lineage>
        <taxon>Eukaryota</taxon>
        <taxon>Fungi</taxon>
        <taxon>Dikarya</taxon>
        <taxon>Basidiomycota</taxon>
        <taxon>Agaricomycotina</taxon>
        <taxon>Agaricomycetes</taxon>
        <taxon>Polyporales</taxon>
        <taxon>Polyporaceae</taxon>
        <taxon>Trametes</taxon>
    </lineage>
</organism>
<name>A0A1M2W2E3_TRAPU</name>